<organism evidence="1 2">
    <name type="scientific">Phragmitibacter flavus</name>
    <dbReference type="NCBI Taxonomy" id="2576071"/>
    <lineage>
        <taxon>Bacteria</taxon>
        <taxon>Pseudomonadati</taxon>
        <taxon>Verrucomicrobiota</taxon>
        <taxon>Verrucomicrobiia</taxon>
        <taxon>Verrucomicrobiales</taxon>
        <taxon>Verrucomicrobiaceae</taxon>
        <taxon>Phragmitibacter</taxon>
    </lineage>
</organism>
<protein>
    <submittedName>
        <fullName evidence="1">Uncharacterized protein</fullName>
    </submittedName>
</protein>
<accession>A0A5R8K9W6</accession>
<sequence length="88" mass="10437">MSIKRQMQLDELAKAAWFSEGWTRFQRKADAKKNKRSHTKEWKASSRYLSAVGAIQYSKNRLPDYVGLIHLRNQSYHEERAINAKKKR</sequence>
<dbReference type="AlphaFoldDB" id="A0A5R8K9W6"/>
<evidence type="ECO:0000313" key="1">
    <source>
        <dbReference type="EMBL" id="TLD68319.1"/>
    </source>
</evidence>
<reference evidence="1 2" key="1">
    <citation type="submission" date="2019-05" db="EMBL/GenBank/DDBJ databases">
        <title>Verrucobacter flavum gen. nov., sp. nov. a new member of the family Verrucomicrobiaceae.</title>
        <authorList>
            <person name="Szuroczki S."/>
            <person name="Abbaszade G."/>
            <person name="Szabo A."/>
            <person name="Felfoldi T."/>
            <person name="Schumann P."/>
            <person name="Boka K."/>
            <person name="Keki Z."/>
            <person name="Toumi M."/>
            <person name="Toth E."/>
        </authorList>
    </citation>
    <scope>NUCLEOTIDE SEQUENCE [LARGE SCALE GENOMIC DNA]</scope>
    <source>
        <strain evidence="1 2">MG-N-17</strain>
    </source>
</reference>
<evidence type="ECO:0000313" key="2">
    <source>
        <dbReference type="Proteomes" id="UP000306196"/>
    </source>
</evidence>
<dbReference type="Proteomes" id="UP000306196">
    <property type="component" value="Unassembled WGS sequence"/>
</dbReference>
<dbReference type="EMBL" id="VAUV01000027">
    <property type="protein sequence ID" value="TLD68319.1"/>
    <property type="molecule type" value="Genomic_DNA"/>
</dbReference>
<proteinExistence type="predicted"/>
<comment type="caution">
    <text evidence="1">The sequence shown here is derived from an EMBL/GenBank/DDBJ whole genome shotgun (WGS) entry which is preliminary data.</text>
</comment>
<name>A0A5R8K9W6_9BACT</name>
<keyword evidence="2" id="KW-1185">Reference proteome</keyword>
<dbReference type="RefSeq" id="WP_206171122.1">
    <property type="nucleotide sequence ID" value="NZ_VAUV01000027.1"/>
</dbReference>
<gene>
    <name evidence="1" type="ORF">FEM03_23230</name>
</gene>